<evidence type="ECO:0000313" key="1">
    <source>
        <dbReference type="EMBL" id="BCG47941.1"/>
    </source>
</evidence>
<name>A0A6S6M8W2_9BACT</name>
<reference evidence="1 2" key="1">
    <citation type="submission" date="2020-06" db="EMBL/GenBank/DDBJ databases">
        <title>Interaction of electrochemicaly active bacteria, Geobacter bremensis R4 on different carbon anode.</title>
        <authorList>
            <person name="Meng L."/>
            <person name="Yoshida N."/>
        </authorList>
    </citation>
    <scope>NUCLEOTIDE SEQUENCE [LARGE SCALE GENOMIC DNA]</scope>
    <source>
        <strain evidence="1 2">R4</strain>
    </source>
</reference>
<organism evidence="1 2">
    <name type="scientific">Citrifermentans bremense</name>
    <dbReference type="NCBI Taxonomy" id="60035"/>
    <lineage>
        <taxon>Bacteria</taxon>
        <taxon>Pseudomonadati</taxon>
        <taxon>Thermodesulfobacteriota</taxon>
        <taxon>Desulfuromonadia</taxon>
        <taxon>Geobacterales</taxon>
        <taxon>Geobacteraceae</taxon>
        <taxon>Citrifermentans</taxon>
    </lineage>
</organism>
<proteinExistence type="predicted"/>
<dbReference type="AlphaFoldDB" id="A0A6S6M8W2"/>
<keyword evidence="2" id="KW-1185">Reference proteome</keyword>
<dbReference type="RefSeq" id="WP_185242760.1">
    <property type="nucleotide sequence ID" value="NZ_AP023213.1"/>
</dbReference>
<dbReference type="Proteomes" id="UP000515472">
    <property type="component" value="Chromosome"/>
</dbReference>
<dbReference type="EMBL" id="AP023213">
    <property type="protein sequence ID" value="BCG47941.1"/>
    <property type="molecule type" value="Genomic_DNA"/>
</dbReference>
<sequence>MSVPVVKETCPQVGVFFVVQGRVILDTVSVAQGEPYGEAIEHGGHHDFHEQLTPSTPNERIFKVRPYDYFPRGRVVYFPVPNTFRLYADRCLGPDTLRQVAELFHLAGQNVEHAFDEHYQCARCNRNYLL</sequence>
<accession>A0A6S6M8W2</accession>
<protein>
    <submittedName>
        <fullName evidence="1">Uncharacterized protein</fullName>
    </submittedName>
</protein>
<evidence type="ECO:0000313" key="2">
    <source>
        <dbReference type="Proteomes" id="UP000515472"/>
    </source>
</evidence>
<dbReference type="KEGG" id="gbn:GEOBRER4_26910"/>
<gene>
    <name evidence="1" type="ORF">GEOBRER4_n2794</name>
</gene>